<dbReference type="HOGENOM" id="CLU_086356_2_2_6"/>
<evidence type="ECO:0000313" key="11">
    <source>
        <dbReference type="EMBL" id="CAL18134.1"/>
    </source>
</evidence>
<protein>
    <recommendedName>
        <fullName evidence="9">TRAP transporter small permease protein</fullName>
    </recommendedName>
</protein>
<dbReference type="GO" id="GO:0005886">
    <property type="term" value="C:plasma membrane"/>
    <property type="evidence" value="ECO:0007669"/>
    <property type="project" value="UniProtKB-SubCell"/>
</dbReference>
<keyword evidence="12" id="KW-1185">Reference proteome</keyword>
<evidence type="ECO:0000256" key="6">
    <source>
        <dbReference type="ARBA" id="ARBA00022989"/>
    </source>
</evidence>
<dbReference type="STRING" id="393595.ABO_2686"/>
<sequence>MTKQNLQNGQQWLTAFTTTIGRGSAWLALLLVLGIVLVVVLRYGFNIGNIALQESLTYLHGSLFMLAIAYTLAEDEHVRVDVLYQRFSPRGQAWVNLLGTLFLLLPICVAIFWLSLDYVASSWREQEGSANGGLPYVYLLKSLLLVLPALLSVQALAELLRHGLTLLGAPLPPRTTEHEKHPEEGL</sequence>
<name>Q0VL14_ALCBS</name>
<dbReference type="PANTHER" id="PTHR35011:SF4">
    <property type="entry name" value="SLL1102 PROTEIN"/>
    <property type="match status" value="1"/>
</dbReference>
<comment type="subunit">
    <text evidence="9">The complex comprises the extracytoplasmic solute receptor protein and the two transmembrane proteins.</text>
</comment>
<reference evidence="11 12" key="1">
    <citation type="journal article" date="2006" name="Nat. Biotechnol.">
        <title>Genome sequence of the ubiquitous hydrocarbon-degrading marine bacterium Alcanivorax borkumensis.</title>
        <authorList>
            <person name="Schneiker S."/>
            <person name="Martins dos Santos V.A.P."/>
            <person name="Bartels D."/>
            <person name="Bekel T."/>
            <person name="Brecht M."/>
            <person name="Buhrmester J."/>
            <person name="Chernikova T.N."/>
            <person name="Denaro R."/>
            <person name="Ferrer M."/>
            <person name="Gertler C."/>
            <person name="Goesmann A."/>
            <person name="Golyshina O.V."/>
            <person name="Kaminski F."/>
            <person name="Khachane A.N."/>
            <person name="Lang S."/>
            <person name="Linke B."/>
            <person name="McHardy A.C."/>
            <person name="Meyer F."/>
            <person name="Nechitaylo T."/>
            <person name="Puehler A."/>
            <person name="Regenhardt D."/>
            <person name="Rupp O."/>
            <person name="Sabirova J.S."/>
            <person name="Selbitschka W."/>
            <person name="Yakimov M.M."/>
            <person name="Timmis K.N."/>
            <person name="Vorhoelter F.-J."/>
            <person name="Weidner S."/>
            <person name="Kaiser O."/>
            <person name="Golyshin P.N."/>
        </authorList>
    </citation>
    <scope>NUCLEOTIDE SEQUENCE [LARGE SCALE GENOMIC DNA]</scope>
    <source>
        <strain evidence="12">ATCC 700651 / DSM 11573 / NCIMB 13689 / SK2</strain>
    </source>
</reference>
<evidence type="ECO:0000256" key="7">
    <source>
        <dbReference type="ARBA" id="ARBA00023136"/>
    </source>
</evidence>
<dbReference type="OrthoDB" id="9795655at2"/>
<feature type="transmembrane region" description="Helical" evidence="9">
    <location>
        <begin position="94"/>
        <end position="116"/>
    </location>
</feature>
<evidence type="ECO:0000313" key="12">
    <source>
        <dbReference type="Proteomes" id="UP000008871"/>
    </source>
</evidence>
<feature type="domain" description="Tripartite ATP-independent periplasmic transporters DctQ component" evidence="10">
    <location>
        <begin position="31"/>
        <end position="161"/>
    </location>
</feature>
<dbReference type="PANTHER" id="PTHR35011">
    <property type="entry name" value="2,3-DIKETO-L-GULONATE TRAP TRANSPORTER SMALL PERMEASE PROTEIN YIAM"/>
    <property type="match status" value="1"/>
</dbReference>
<feature type="transmembrane region" description="Helical" evidence="9">
    <location>
        <begin position="57"/>
        <end position="73"/>
    </location>
</feature>
<keyword evidence="5 9" id="KW-0812">Transmembrane</keyword>
<keyword evidence="2 9" id="KW-0813">Transport</keyword>
<gene>
    <name evidence="11" type="primary">gtrA</name>
    <name evidence="11" type="ordered locus">ABO_2686</name>
</gene>
<keyword evidence="4 9" id="KW-0997">Cell inner membrane</keyword>
<dbReference type="Proteomes" id="UP000008871">
    <property type="component" value="Chromosome"/>
</dbReference>
<evidence type="ECO:0000256" key="5">
    <source>
        <dbReference type="ARBA" id="ARBA00022692"/>
    </source>
</evidence>
<organism evidence="11 12">
    <name type="scientific">Alcanivorax borkumensis (strain ATCC 700651 / DSM 11573 / NCIMB 13689 / SK2)</name>
    <dbReference type="NCBI Taxonomy" id="393595"/>
    <lineage>
        <taxon>Bacteria</taxon>
        <taxon>Pseudomonadati</taxon>
        <taxon>Pseudomonadota</taxon>
        <taxon>Gammaproteobacteria</taxon>
        <taxon>Oceanospirillales</taxon>
        <taxon>Alcanivoracaceae</taxon>
        <taxon>Alcanivorax</taxon>
    </lineage>
</organism>
<keyword evidence="7 9" id="KW-0472">Membrane</keyword>
<evidence type="ECO:0000256" key="9">
    <source>
        <dbReference type="RuleBase" id="RU369079"/>
    </source>
</evidence>
<evidence type="ECO:0000256" key="8">
    <source>
        <dbReference type="ARBA" id="ARBA00038436"/>
    </source>
</evidence>
<dbReference type="Pfam" id="PF04290">
    <property type="entry name" value="DctQ"/>
    <property type="match status" value="1"/>
</dbReference>
<comment type="subcellular location">
    <subcellularLocation>
        <location evidence="1 9">Cell inner membrane</location>
        <topology evidence="1 9">Multi-pass membrane protein</topology>
    </subcellularLocation>
</comment>
<dbReference type="eggNOG" id="COG4665">
    <property type="taxonomic scope" value="Bacteria"/>
</dbReference>
<evidence type="ECO:0000256" key="2">
    <source>
        <dbReference type="ARBA" id="ARBA00022448"/>
    </source>
</evidence>
<accession>Q0VL14</accession>
<proteinExistence type="inferred from homology"/>
<dbReference type="RefSeq" id="WP_011589957.1">
    <property type="nucleotide sequence ID" value="NC_008260.1"/>
</dbReference>
<feature type="transmembrane region" description="Helical" evidence="9">
    <location>
        <begin position="136"/>
        <end position="157"/>
    </location>
</feature>
<dbReference type="EMBL" id="AM286690">
    <property type="protein sequence ID" value="CAL18134.1"/>
    <property type="molecule type" value="Genomic_DNA"/>
</dbReference>
<dbReference type="GO" id="GO:0022857">
    <property type="term" value="F:transmembrane transporter activity"/>
    <property type="evidence" value="ECO:0007669"/>
    <property type="project" value="UniProtKB-UniRule"/>
</dbReference>
<dbReference type="InterPro" id="IPR007387">
    <property type="entry name" value="TRAP_DctQ"/>
</dbReference>
<comment type="function">
    <text evidence="9">Part of the tripartite ATP-independent periplasmic (TRAP) transport system.</text>
</comment>
<evidence type="ECO:0000256" key="1">
    <source>
        <dbReference type="ARBA" id="ARBA00004429"/>
    </source>
</evidence>
<evidence type="ECO:0000256" key="3">
    <source>
        <dbReference type="ARBA" id="ARBA00022475"/>
    </source>
</evidence>
<evidence type="ECO:0000259" key="10">
    <source>
        <dbReference type="Pfam" id="PF04290"/>
    </source>
</evidence>
<dbReference type="InterPro" id="IPR055348">
    <property type="entry name" value="DctQ"/>
</dbReference>
<evidence type="ECO:0000256" key="4">
    <source>
        <dbReference type="ARBA" id="ARBA00022519"/>
    </source>
</evidence>
<keyword evidence="3" id="KW-1003">Cell membrane</keyword>
<feature type="transmembrane region" description="Helical" evidence="9">
    <location>
        <begin position="25"/>
        <end position="45"/>
    </location>
</feature>
<dbReference type="AlphaFoldDB" id="Q0VL14"/>
<comment type="similarity">
    <text evidence="8 9">Belongs to the TRAP transporter small permease family.</text>
</comment>
<keyword evidence="6 9" id="KW-1133">Transmembrane helix</keyword>
<dbReference type="KEGG" id="abo:ABO_2686"/>